<dbReference type="EMBL" id="CP018095">
    <property type="protein sequence ID" value="APF38999.1"/>
    <property type="molecule type" value="Genomic_DNA"/>
</dbReference>
<dbReference type="PANTHER" id="PTHR42794">
    <property type="entry name" value="HEMIN IMPORT ATP-BINDING PROTEIN HMUV"/>
    <property type="match status" value="1"/>
</dbReference>
<keyword evidence="3" id="KW-0067">ATP-binding</keyword>
<dbReference type="InterPro" id="IPR003439">
    <property type="entry name" value="ABC_transporter-like_ATP-bd"/>
</dbReference>
<dbReference type="InterPro" id="IPR003593">
    <property type="entry name" value="AAA+_ATPase"/>
</dbReference>
<evidence type="ECO:0000259" key="4">
    <source>
        <dbReference type="PROSITE" id="PS50893"/>
    </source>
</evidence>
<organism evidence="5 6">
    <name type="scientific">Chelatococcus daeguensis</name>
    <dbReference type="NCBI Taxonomy" id="444444"/>
    <lineage>
        <taxon>Bacteria</taxon>
        <taxon>Pseudomonadati</taxon>
        <taxon>Pseudomonadota</taxon>
        <taxon>Alphaproteobacteria</taxon>
        <taxon>Hyphomicrobiales</taxon>
        <taxon>Chelatococcaceae</taxon>
        <taxon>Chelatococcus</taxon>
    </lineage>
</organism>
<dbReference type="Pfam" id="PF00005">
    <property type="entry name" value="ABC_tran"/>
    <property type="match status" value="1"/>
</dbReference>
<dbReference type="KEGG" id="cdq:BOQ54_09510"/>
<dbReference type="PANTHER" id="PTHR42794:SF2">
    <property type="entry name" value="ABC TRANSPORTER ATP-BINDING PROTEIN"/>
    <property type="match status" value="1"/>
</dbReference>
<dbReference type="GO" id="GO:0005524">
    <property type="term" value="F:ATP binding"/>
    <property type="evidence" value="ECO:0007669"/>
    <property type="project" value="UniProtKB-KW"/>
</dbReference>
<reference evidence="5 6" key="1">
    <citation type="submission" date="2016-11" db="EMBL/GenBank/DDBJ databases">
        <title>Complete genome sequence of the aerobically denitrifying bacterium Chelatococcus daeguensis TAD1.</title>
        <authorList>
            <person name="Yang Y."/>
            <person name="Huang S."/>
            <person name="Lin E."/>
        </authorList>
    </citation>
    <scope>NUCLEOTIDE SEQUENCE [LARGE SCALE GENOMIC DNA]</scope>
    <source>
        <strain evidence="5 6">TAD1</strain>
    </source>
</reference>
<dbReference type="GO" id="GO:0016887">
    <property type="term" value="F:ATP hydrolysis activity"/>
    <property type="evidence" value="ECO:0007669"/>
    <property type="project" value="InterPro"/>
</dbReference>
<dbReference type="SUPFAM" id="SSF52540">
    <property type="entry name" value="P-loop containing nucleoside triphosphate hydrolases"/>
    <property type="match status" value="1"/>
</dbReference>
<protein>
    <submittedName>
        <fullName evidence="5">ABC transporter</fullName>
    </submittedName>
</protein>
<keyword evidence="2" id="KW-0547">Nucleotide-binding</keyword>
<evidence type="ECO:0000256" key="1">
    <source>
        <dbReference type="ARBA" id="ARBA00005417"/>
    </source>
</evidence>
<accession>A0AAC9JSP5</accession>
<dbReference type="PROSITE" id="PS00211">
    <property type="entry name" value="ABC_TRANSPORTER_1"/>
    <property type="match status" value="1"/>
</dbReference>
<keyword evidence="6" id="KW-1185">Reference proteome</keyword>
<comment type="similarity">
    <text evidence="1">Belongs to the ABC transporter superfamily.</text>
</comment>
<evidence type="ECO:0000256" key="3">
    <source>
        <dbReference type="ARBA" id="ARBA00022840"/>
    </source>
</evidence>
<gene>
    <name evidence="5" type="ORF">BOQ54_09510</name>
</gene>
<evidence type="ECO:0000313" key="6">
    <source>
        <dbReference type="Proteomes" id="UP000182703"/>
    </source>
</evidence>
<sequence>MVKVAILQLAVRYGATQVIDGLDLSAGPGEILAVLGPNGSGKSSLVKAVAGLVPHAGSITFDGEARRPGRIGYMPQDIGARAALTVLETVLVGRLGRLGLRVGEADLAAVDAVLSELGLHQLAARYLGELSGGQRQLVFLAQALAAEPRLLMLDEPISALDVRHQLEVLEIVRRLTVARRLTTLVVLHDLNMAARFADAVAVICNGRLARFGTPADVIDEAMLAQVFGVEASVALAGDGRPNVTPLRASRH</sequence>
<evidence type="ECO:0000256" key="2">
    <source>
        <dbReference type="ARBA" id="ARBA00022741"/>
    </source>
</evidence>
<dbReference type="PROSITE" id="PS50893">
    <property type="entry name" value="ABC_TRANSPORTER_2"/>
    <property type="match status" value="1"/>
</dbReference>
<name>A0AAC9JSP5_9HYPH</name>
<dbReference type="Gene3D" id="3.40.50.300">
    <property type="entry name" value="P-loop containing nucleotide triphosphate hydrolases"/>
    <property type="match status" value="1"/>
</dbReference>
<dbReference type="AlphaFoldDB" id="A0AAC9JSP5"/>
<feature type="domain" description="ABC transporter" evidence="4">
    <location>
        <begin position="4"/>
        <end position="230"/>
    </location>
</feature>
<dbReference type="SMART" id="SM00382">
    <property type="entry name" value="AAA"/>
    <property type="match status" value="1"/>
</dbReference>
<proteinExistence type="inferred from homology"/>
<dbReference type="Proteomes" id="UP000182703">
    <property type="component" value="Chromosome"/>
</dbReference>
<dbReference type="InterPro" id="IPR017871">
    <property type="entry name" value="ABC_transporter-like_CS"/>
</dbReference>
<dbReference type="InterPro" id="IPR027417">
    <property type="entry name" value="P-loop_NTPase"/>
</dbReference>
<evidence type="ECO:0000313" key="5">
    <source>
        <dbReference type="EMBL" id="APF38999.1"/>
    </source>
</evidence>